<dbReference type="PROSITE" id="PS50982">
    <property type="entry name" value="MBD"/>
    <property type="match status" value="3"/>
</dbReference>
<dbReference type="SUPFAM" id="SSF54171">
    <property type="entry name" value="DNA-binding domain"/>
    <property type="match status" value="3"/>
</dbReference>
<evidence type="ECO:0000256" key="4">
    <source>
        <dbReference type="ARBA" id="ARBA00023163"/>
    </source>
</evidence>
<evidence type="ECO:0000256" key="3">
    <source>
        <dbReference type="ARBA" id="ARBA00023125"/>
    </source>
</evidence>
<keyword evidence="5" id="KW-0539">Nucleus</keyword>
<name>A0A9W7J921_HIBTR</name>
<accession>A0A9W7J921</accession>
<dbReference type="InterPro" id="IPR038945">
    <property type="entry name" value="MBD13-like"/>
</dbReference>
<feature type="compositionally biased region" description="Low complexity" evidence="6">
    <location>
        <begin position="785"/>
        <end position="810"/>
    </location>
</feature>
<feature type="compositionally biased region" description="Basic and acidic residues" evidence="6">
    <location>
        <begin position="452"/>
        <end position="464"/>
    </location>
</feature>
<evidence type="ECO:0000256" key="5">
    <source>
        <dbReference type="ARBA" id="ARBA00023242"/>
    </source>
</evidence>
<protein>
    <recommendedName>
        <fullName evidence="7">MBD domain-containing protein</fullName>
    </recommendedName>
</protein>
<sequence>MTVETSPDWLPPGWTREFRFQKTGRRITQYVNLASGQRFFTKDDLIRYTKMESKQCANKLPTLRKNMTSTANDQAVVTTAVHENERPEWLPKNWLVEVKTRKSGVTFGKRYKTYVDPSTGLRFKSEPEVLRFLSNAVSSKRNPEQKKRDSRPRKKVVIEKSTDDDLPSGWTKEVMIRRNVYGIRRYAYYTDPVSGYVFCSKRTVLHYLETGEIAKTAFLPKKDNDDQILTNADESQLPAARRKKVKHLADGRELDIGGETSDRSISPDLDTETFEKGQSNNDHAETELATSDRSISPELDTEPASYRKQGKNRKVVSADNVLDSNAAADATEKKSSMDSKSSCKCENEKELDSIHSDPGVAKQAYASTIKSHCGLAEKIIKPVEDRDILGKQPQKLETEKTSDSKSELQPLFSSDQCLEHTMKTLEGGVLHEDAPDDGLVSTPASNVLQEKNLGKTRTESKRSNVETTSSSKYKKMKELDMPRRFSIPFAVLEHEQVANEAKPPCVLADKETRQLNVDPNAMLPHQASPVTLDTVLDNISPHEVFGEQGSDSKLEVQHLFCSDPCLEFAIKTLTGAIPLEDAISEGLDLTSIANVQQQKNLIETRTEHSSCKKTLFNSVGYKRKDVGLQQGSSKQLVGHAPELVENRLSNEQVLDFAAGKIYDSKAIRYVDLTPVNPTVKSSRQLEIGPRTTLEHQNFTYNTTLSRDESSSKSKVPHKNQTVPAQTNDENPRQSSAIPYGSSWSDWSNSFFESPFKILTSSSPAGDSFSFQRNFHQPYFAPVTGQPVQQQQFPSNPPSLSLPKSSTTGAKKSYRKGKKKQSAKEVKS</sequence>
<proteinExistence type="predicted"/>
<dbReference type="PANTHER" id="PTHR34067:SF20">
    <property type="entry name" value="OS08G0206700 PROTEIN"/>
    <property type="match status" value="1"/>
</dbReference>
<organism evidence="8 9">
    <name type="scientific">Hibiscus trionum</name>
    <name type="common">Flower of an hour</name>
    <dbReference type="NCBI Taxonomy" id="183268"/>
    <lineage>
        <taxon>Eukaryota</taxon>
        <taxon>Viridiplantae</taxon>
        <taxon>Streptophyta</taxon>
        <taxon>Embryophyta</taxon>
        <taxon>Tracheophyta</taxon>
        <taxon>Spermatophyta</taxon>
        <taxon>Magnoliopsida</taxon>
        <taxon>eudicotyledons</taxon>
        <taxon>Gunneridae</taxon>
        <taxon>Pentapetalae</taxon>
        <taxon>rosids</taxon>
        <taxon>malvids</taxon>
        <taxon>Malvales</taxon>
        <taxon>Malvaceae</taxon>
        <taxon>Malvoideae</taxon>
        <taxon>Hibiscus</taxon>
    </lineage>
</organism>
<feature type="compositionally biased region" description="Polar residues" evidence="6">
    <location>
        <begin position="718"/>
        <end position="738"/>
    </location>
</feature>
<evidence type="ECO:0000313" key="8">
    <source>
        <dbReference type="EMBL" id="GMJ10956.1"/>
    </source>
</evidence>
<dbReference type="Proteomes" id="UP001165190">
    <property type="component" value="Unassembled WGS sequence"/>
</dbReference>
<comment type="subcellular location">
    <subcellularLocation>
        <location evidence="1">Nucleus</location>
    </subcellularLocation>
</comment>
<feature type="region of interest" description="Disordered" evidence="6">
    <location>
        <begin position="441"/>
        <end position="471"/>
    </location>
</feature>
<feature type="region of interest" description="Disordered" evidence="6">
    <location>
        <begin position="698"/>
        <end position="738"/>
    </location>
</feature>
<dbReference type="InterPro" id="IPR016177">
    <property type="entry name" value="DNA-bd_dom_sf"/>
</dbReference>
<evidence type="ECO:0000313" key="9">
    <source>
        <dbReference type="Proteomes" id="UP001165190"/>
    </source>
</evidence>
<evidence type="ECO:0000256" key="1">
    <source>
        <dbReference type="ARBA" id="ARBA00004123"/>
    </source>
</evidence>
<keyword evidence="2" id="KW-0805">Transcription regulation</keyword>
<dbReference type="PANTHER" id="PTHR34067">
    <property type="entry name" value="OS04G0193200 PROTEIN"/>
    <property type="match status" value="1"/>
</dbReference>
<keyword evidence="3" id="KW-0238">DNA-binding</keyword>
<keyword evidence="9" id="KW-1185">Reference proteome</keyword>
<keyword evidence="4" id="KW-0804">Transcription</keyword>
<dbReference type="InterPro" id="IPR001739">
    <property type="entry name" value="Methyl_CpG_DNA-bd"/>
</dbReference>
<feature type="region of interest" description="Disordered" evidence="6">
    <location>
        <begin position="780"/>
        <end position="827"/>
    </location>
</feature>
<dbReference type="GO" id="GO:0005634">
    <property type="term" value="C:nucleus"/>
    <property type="evidence" value="ECO:0007669"/>
    <property type="project" value="UniProtKB-SubCell"/>
</dbReference>
<dbReference type="GO" id="GO:0003677">
    <property type="term" value="F:DNA binding"/>
    <property type="evidence" value="ECO:0007669"/>
    <property type="project" value="UniProtKB-KW"/>
</dbReference>
<feature type="domain" description="MBD" evidence="7">
    <location>
        <begin position="1"/>
        <end position="72"/>
    </location>
</feature>
<feature type="domain" description="MBD" evidence="7">
    <location>
        <begin position="80"/>
        <end position="155"/>
    </location>
</feature>
<feature type="domain" description="MBD" evidence="7">
    <location>
        <begin position="156"/>
        <end position="229"/>
    </location>
</feature>
<evidence type="ECO:0000259" key="7">
    <source>
        <dbReference type="PROSITE" id="PS50982"/>
    </source>
</evidence>
<evidence type="ECO:0000256" key="6">
    <source>
        <dbReference type="SAM" id="MobiDB-lite"/>
    </source>
</evidence>
<dbReference type="Gene3D" id="3.30.890.10">
    <property type="entry name" value="Methyl-cpg-binding Protein 2, Chain A"/>
    <property type="match status" value="3"/>
</dbReference>
<feature type="region of interest" description="Disordered" evidence="6">
    <location>
        <begin position="134"/>
        <end position="166"/>
    </location>
</feature>
<reference evidence="8" key="1">
    <citation type="submission" date="2023-05" db="EMBL/GenBank/DDBJ databases">
        <title>Genome and transcriptome analyses reveal genes involved in the formation of fine ridges on petal epidermal cells in Hibiscus trionum.</title>
        <authorList>
            <person name="Koshimizu S."/>
            <person name="Masuda S."/>
            <person name="Ishii T."/>
            <person name="Shirasu K."/>
            <person name="Hoshino A."/>
            <person name="Arita M."/>
        </authorList>
    </citation>
    <scope>NUCLEOTIDE SEQUENCE</scope>
    <source>
        <strain evidence="8">Hamamatsu line</strain>
    </source>
</reference>
<gene>
    <name evidence="8" type="ORF">HRI_004764800</name>
</gene>
<feature type="compositionally biased region" description="Basic residues" evidence="6">
    <location>
        <begin position="811"/>
        <end position="820"/>
    </location>
</feature>
<evidence type="ECO:0000256" key="2">
    <source>
        <dbReference type="ARBA" id="ARBA00023015"/>
    </source>
</evidence>
<comment type="caution">
    <text evidence="8">The sequence shown here is derived from an EMBL/GenBank/DDBJ whole genome shotgun (WGS) entry which is preliminary data.</text>
</comment>
<feature type="region of interest" description="Disordered" evidence="6">
    <location>
        <begin position="240"/>
        <end position="320"/>
    </location>
</feature>
<dbReference type="AlphaFoldDB" id="A0A9W7J921"/>
<dbReference type="EMBL" id="BSYR01000058">
    <property type="protein sequence ID" value="GMJ10956.1"/>
    <property type="molecule type" value="Genomic_DNA"/>
</dbReference>
<dbReference type="OrthoDB" id="10072024at2759"/>
<dbReference type="Pfam" id="PF01429">
    <property type="entry name" value="MBD"/>
    <property type="match status" value="1"/>
</dbReference>